<comment type="similarity">
    <text evidence="1">Belongs to the UPF0161 family.</text>
</comment>
<dbReference type="PANTHER" id="PTHR33383:SF1">
    <property type="entry name" value="MEMBRANE PROTEIN INSERTION EFFICIENCY FACTOR-RELATED"/>
    <property type="match status" value="1"/>
</dbReference>
<dbReference type="InterPro" id="IPR002696">
    <property type="entry name" value="Membr_insert_effic_factor_YidD"/>
</dbReference>
<dbReference type="AlphaFoldDB" id="A0A9W5VWX5"/>
<comment type="subcellular location">
    <subcellularLocation>
        <location evidence="1">Cell membrane</location>
        <topology evidence="1">Peripheral membrane protein</topology>
        <orientation evidence="1">Cytoplasmic side</orientation>
    </subcellularLocation>
</comment>
<evidence type="ECO:0000256" key="1">
    <source>
        <dbReference type="HAMAP-Rule" id="MF_00386"/>
    </source>
</evidence>
<dbReference type="Pfam" id="PF01809">
    <property type="entry name" value="YidD"/>
    <property type="match status" value="1"/>
</dbReference>
<dbReference type="SMART" id="SM01234">
    <property type="entry name" value="Haemolytic"/>
    <property type="match status" value="1"/>
</dbReference>
<dbReference type="OrthoDB" id="9801753at2"/>
<organism evidence="3 4">
    <name type="scientific">Gleimia europaea ACS-120-V-Col10b</name>
    <dbReference type="NCBI Taxonomy" id="883069"/>
    <lineage>
        <taxon>Bacteria</taxon>
        <taxon>Bacillati</taxon>
        <taxon>Actinomycetota</taxon>
        <taxon>Actinomycetes</taxon>
        <taxon>Actinomycetales</taxon>
        <taxon>Actinomycetaceae</taxon>
        <taxon>Gleimia</taxon>
    </lineage>
</organism>
<reference evidence="3 4" key="1">
    <citation type="submission" date="2013-05" db="EMBL/GenBank/DDBJ databases">
        <title>The Genome Sequence of Actinomyces europaeus ACS-120-V-COL10B.</title>
        <authorList>
            <consortium name="The Broad Institute Genomics Platform"/>
            <person name="Earl A."/>
            <person name="Ward D."/>
            <person name="Feldgarden M."/>
            <person name="Gevers D."/>
            <person name="Saerens B."/>
            <person name="Vaneechoutte M."/>
            <person name="Walker B."/>
            <person name="Young S."/>
            <person name="Zeng Q."/>
            <person name="Gargeya S."/>
            <person name="Fitzgerald M."/>
            <person name="Haas B."/>
            <person name="Abouelleil A."/>
            <person name="Allen A.W."/>
            <person name="Alvarado L."/>
            <person name="Arachchi H.M."/>
            <person name="Berlin A.M."/>
            <person name="Chapman S.B."/>
            <person name="Gainer-Dewar J."/>
            <person name="Goldberg J."/>
            <person name="Griggs A."/>
            <person name="Gujja S."/>
            <person name="Hansen M."/>
            <person name="Howarth C."/>
            <person name="Imamovic A."/>
            <person name="Ireland A."/>
            <person name="Larimer J."/>
            <person name="McCowan C."/>
            <person name="Murphy C."/>
            <person name="Pearson M."/>
            <person name="Poon T.W."/>
            <person name="Priest M."/>
            <person name="Roberts A."/>
            <person name="Saif S."/>
            <person name="Shea T."/>
            <person name="Sisk P."/>
            <person name="Sykes S."/>
            <person name="Wortman J."/>
            <person name="Nusbaum C."/>
            <person name="Birren B."/>
        </authorList>
    </citation>
    <scope>NUCLEOTIDE SEQUENCE [LARGE SCALE GENOMIC DNA]</scope>
    <source>
        <strain evidence="3 4">ACS-120-V-Col10b</strain>
    </source>
</reference>
<feature type="compositionally biased region" description="Basic and acidic residues" evidence="2">
    <location>
        <begin position="70"/>
        <end position="96"/>
    </location>
</feature>
<evidence type="ECO:0000256" key="2">
    <source>
        <dbReference type="SAM" id="MobiDB-lite"/>
    </source>
</evidence>
<dbReference type="HAMAP" id="MF_00386">
    <property type="entry name" value="UPF0161_YidD"/>
    <property type="match status" value="1"/>
</dbReference>
<dbReference type="EMBL" id="AGWN01000001">
    <property type="protein sequence ID" value="EPD31340.1"/>
    <property type="molecule type" value="Genomic_DNA"/>
</dbReference>
<dbReference type="Proteomes" id="UP000014387">
    <property type="component" value="Unassembled WGS sequence"/>
</dbReference>
<evidence type="ECO:0000313" key="3">
    <source>
        <dbReference type="EMBL" id="EPD31340.1"/>
    </source>
</evidence>
<dbReference type="PANTHER" id="PTHR33383">
    <property type="entry name" value="MEMBRANE PROTEIN INSERTION EFFICIENCY FACTOR-RELATED"/>
    <property type="match status" value="1"/>
</dbReference>
<gene>
    <name evidence="3" type="ORF">HMPREF9238_01108</name>
</gene>
<comment type="function">
    <text evidence="1">Could be involved in insertion of integral membrane proteins into the membrane.</text>
</comment>
<dbReference type="GO" id="GO:0005886">
    <property type="term" value="C:plasma membrane"/>
    <property type="evidence" value="ECO:0007669"/>
    <property type="project" value="UniProtKB-SubCell"/>
</dbReference>
<dbReference type="NCBIfam" id="TIGR00278">
    <property type="entry name" value="membrane protein insertion efficiency factor YidD"/>
    <property type="match status" value="1"/>
</dbReference>
<sequence>MNPISRILVAPVRFYQKFISPGMPPTCRYYPSCSNYAVKALEVHGPVKGLILATWRLLRCNPWSLGGVDHVPDKGKWKPDPYVRPKDEEWEEPKNK</sequence>
<accession>A0A9W5VWX5</accession>
<keyword evidence="4" id="KW-1185">Reference proteome</keyword>
<keyword evidence="1" id="KW-1003">Cell membrane</keyword>
<protein>
    <recommendedName>
        <fullName evidence="1">Putative membrane protein insertion efficiency factor</fullName>
    </recommendedName>
</protein>
<proteinExistence type="inferred from homology"/>
<keyword evidence="1" id="KW-0472">Membrane</keyword>
<name>A0A9W5VWX5_9ACTO</name>
<evidence type="ECO:0000313" key="4">
    <source>
        <dbReference type="Proteomes" id="UP000014387"/>
    </source>
</evidence>
<dbReference type="RefSeq" id="WP_016444451.1">
    <property type="nucleotide sequence ID" value="NZ_KE150266.1"/>
</dbReference>
<feature type="region of interest" description="Disordered" evidence="2">
    <location>
        <begin position="65"/>
        <end position="96"/>
    </location>
</feature>
<comment type="caution">
    <text evidence="3">The sequence shown here is derived from an EMBL/GenBank/DDBJ whole genome shotgun (WGS) entry which is preliminary data.</text>
</comment>